<evidence type="ECO:0000313" key="1">
    <source>
        <dbReference type="EMBL" id="QRW18003.1"/>
    </source>
</evidence>
<accession>A0A8H8NSK3</accession>
<dbReference type="RefSeq" id="XP_043178240.1">
    <property type="nucleotide sequence ID" value="XM_043322744.1"/>
</dbReference>
<gene>
    <name evidence="1" type="ORF">RhiXN_02927</name>
</gene>
<reference evidence="1" key="1">
    <citation type="submission" date="2020-05" db="EMBL/GenBank/DDBJ databases">
        <title>Evolutionary and genomic comparisons of hybrid uninucleate and nonhybrid Rhizoctonia fungi.</title>
        <authorList>
            <person name="Li C."/>
            <person name="Chen X."/>
        </authorList>
    </citation>
    <scope>NUCLEOTIDE SEQUENCE</scope>
    <source>
        <strain evidence="1">AG-1 IA</strain>
    </source>
</reference>
<dbReference type="KEGG" id="rsx:RhiXN_02927"/>
<protein>
    <submittedName>
        <fullName evidence="1">Retrotransposable element Tf2 protein</fullName>
    </submittedName>
</protein>
<proteinExistence type="predicted"/>
<sequence>MLDGLSPQAGKIWKKAMLTFTYNGKRMMETFLICNTGTHLAILGLKWLDAHNPEIDWNQRTITFPHASLEHIAIAKEEEADPNPLEGVPSEYHQYTKVFGEEEFNKLPPHQHYDIGIE</sequence>
<dbReference type="InterPro" id="IPR021109">
    <property type="entry name" value="Peptidase_aspartic_dom_sf"/>
</dbReference>
<dbReference type="Gene3D" id="2.40.70.10">
    <property type="entry name" value="Acid Proteases"/>
    <property type="match status" value="1"/>
</dbReference>
<evidence type="ECO:0000313" key="2">
    <source>
        <dbReference type="Proteomes" id="UP000650533"/>
    </source>
</evidence>
<name>A0A8H8NSK3_9AGAM</name>
<dbReference type="GeneID" id="67025207"/>
<dbReference type="Proteomes" id="UP000650533">
    <property type="component" value="Chromosome 3"/>
</dbReference>
<dbReference type="AlphaFoldDB" id="A0A8H8NSK3"/>
<dbReference type="EMBL" id="CP059660">
    <property type="protein sequence ID" value="QRW18003.1"/>
    <property type="molecule type" value="Genomic_DNA"/>
</dbReference>
<organism evidence="1 2">
    <name type="scientific">Rhizoctonia solani</name>
    <dbReference type="NCBI Taxonomy" id="456999"/>
    <lineage>
        <taxon>Eukaryota</taxon>
        <taxon>Fungi</taxon>
        <taxon>Dikarya</taxon>
        <taxon>Basidiomycota</taxon>
        <taxon>Agaricomycotina</taxon>
        <taxon>Agaricomycetes</taxon>
        <taxon>Cantharellales</taxon>
        <taxon>Ceratobasidiaceae</taxon>
        <taxon>Rhizoctonia</taxon>
    </lineage>
</organism>